<dbReference type="Pfam" id="PF06169">
    <property type="entry name" value="DUF982"/>
    <property type="match status" value="1"/>
</dbReference>
<dbReference type="Proteomes" id="UP000574761">
    <property type="component" value="Unassembled WGS sequence"/>
</dbReference>
<evidence type="ECO:0000313" key="2">
    <source>
        <dbReference type="Proteomes" id="UP000574761"/>
    </source>
</evidence>
<dbReference type="AlphaFoldDB" id="A0A7W6DH17"/>
<gene>
    <name evidence="1" type="ORF">GGQ64_004892</name>
</gene>
<keyword evidence="2" id="KW-1185">Reference proteome</keyword>
<reference evidence="1 2" key="1">
    <citation type="submission" date="2020-08" db="EMBL/GenBank/DDBJ databases">
        <title>Genomic Encyclopedia of Type Strains, Phase IV (KMG-IV): sequencing the most valuable type-strain genomes for metagenomic binning, comparative biology and taxonomic classification.</title>
        <authorList>
            <person name="Goeker M."/>
        </authorList>
    </citation>
    <scope>NUCLEOTIDE SEQUENCE [LARGE SCALE GENOMIC DNA]</scope>
    <source>
        <strain evidence="1 2">DSM 100211</strain>
    </source>
</reference>
<dbReference type="RefSeq" id="WP_183807868.1">
    <property type="nucleotide sequence ID" value="NZ_JACIEE010000012.1"/>
</dbReference>
<protein>
    <recommendedName>
        <fullName evidence="3">DUF982 domain-containing protein</fullName>
    </recommendedName>
</protein>
<evidence type="ECO:0000313" key="1">
    <source>
        <dbReference type="EMBL" id="MBB3979648.1"/>
    </source>
</evidence>
<comment type="caution">
    <text evidence="1">The sequence shown here is derived from an EMBL/GenBank/DDBJ whole genome shotgun (WGS) entry which is preliminary data.</text>
</comment>
<accession>A0A7W6DH17</accession>
<dbReference type="EMBL" id="JACIEE010000012">
    <property type="protein sequence ID" value="MBB3979648.1"/>
    <property type="molecule type" value="Genomic_DNA"/>
</dbReference>
<sequence length="99" mass="11046">MHIPDVPWSIAVSVRLQNGSEHIFHGPYDALDFLENEWPLRHGQKYHRAIRSCRAALNKMTPLAIAREDFIAACLEAGMPAKAMPPVFYTGTAGARSTR</sequence>
<dbReference type="Gene3D" id="6.10.250.730">
    <property type="match status" value="1"/>
</dbReference>
<proteinExistence type="predicted"/>
<name>A0A7W6DH17_9HYPH</name>
<evidence type="ECO:0008006" key="3">
    <source>
        <dbReference type="Google" id="ProtNLM"/>
    </source>
</evidence>
<dbReference type="InterPro" id="IPR010385">
    <property type="entry name" value="DUF982"/>
</dbReference>
<organism evidence="1 2">
    <name type="scientific">Mycoplana azooxidifex</name>
    <dbReference type="NCBI Taxonomy" id="1636188"/>
    <lineage>
        <taxon>Bacteria</taxon>
        <taxon>Pseudomonadati</taxon>
        <taxon>Pseudomonadota</taxon>
        <taxon>Alphaproteobacteria</taxon>
        <taxon>Hyphomicrobiales</taxon>
        <taxon>Rhizobiaceae</taxon>
        <taxon>Mycoplana</taxon>
    </lineage>
</organism>